<evidence type="ECO:0000313" key="1">
    <source>
        <dbReference type="EMBL" id="ADY01826.1"/>
    </source>
</evidence>
<dbReference type="EMBL" id="CP002529">
    <property type="protein sequence ID" value="ADY01826.1"/>
    <property type="molecule type" value="Genomic_DNA"/>
</dbReference>
<name>F0QU40_VULM7</name>
<reference evidence="1 2" key="1">
    <citation type="journal article" date="2011" name="J. Bacteriol.">
        <title>Complete genome sequence of 'Vulcanisaeta moutnovskia' strain 768-28, a novel member of the hyperthermophilic crenarchaeal genus vulcanisaeta.</title>
        <authorList>
            <person name="Gumerov V.M."/>
            <person name="Mardanov A.V."/>
            <person name="Beletsky A.V."/>
            <person name="Prokofeva M.I."/>
            <person name="Bonch-Osmolovskaya E.A."/>
            <person name="Ravin N.V."/>
            <person name="Skryabin K.G."/>
        </authorList>
    </citation>
    <scope>NUCLEOTIDE SEQUENCE [LARGE SCALE GENOMIC DNA]</scope>
    <source>
        <strain evidence="1 2">768-28</strain>
    </source>
</reference>
<dbReference type="Proteomes" id="UP000007485">
    <property type="component" value="Chromosome"/>
</dbReference>
<accession>F0QU40</accession>
<dbReference type="GeneID" id="10289274"/>
<proteinExistence type="predicted"/>
<organism evidence="1 2">
    <name type="scientific">Vulcanisaeta moutnovskia (strain 768-28)</name>
    <dbReference type="NCBI Taxonomy" id="985053"/>
    <lineage>
        <taxon>Archaea</taxon>
        <taxon>Thermoproteota</taxon>
        <taxon>Thermoprotei</taxon>
        <taxon>Thermoproteales</taxon>
        <taxon>Thermoproteaceae</taxon>
        <taxon>Vulcanisaeta</taxon>
    </lineage>
</organism>
<dbReference type="HOGENOM" id="CLU_833190_0_0_2"/>
<dbReference type="KEGG" id="vmo:VMUT_1622"/>
<keyword evidence="2" id="KW-1185">Reference proteome</keyword>
<sequence>MGEQLNTEVLEGVYQLINYDDEREETLIQDFSLRYGDRYMDVLNRVREFISSIGEDVGNRIKRFYETLADHSMSKVRGFGNAAYALVKYMGLGGDENVLKVQFTLMGFNEDIITELIRAGVLMHRRRGVLFVPEYLIPRLLEMSGDIPIPNIRESLGDLDALELVAVESAAFGSKPISWLFRAIYGIDFKEFVLKTRIGNILDGSIGEPILNPVIDLRELRTVIHEMKDSSARSMRRIISPHGQYTYSRIARCGIVYTVFGEGGRELIMLYPWILPSRRILDYHSREDRVIIIMHRPGEEFTDIMNKHVSDLPPHTGFVFISGNETMVYKPQSLDRAFDSFLDFLYRSNLRVIYLN</sequence>
<dbReference type="eggNOG" id="arCOG05690">
    <property type="taxonomic scope" value="Archaea"/>
</dbReference>
<protein>
    <submittedName>
        <fullName evidence="1">Uncharacterized protein</fullName>
    </submittedName>
</protein>
<evidence type="ECO:0000313" key="2">
    <source>
        <dbReference type="Proteomes" id="UP000007485"/>
    </source>
</evidence>
<dbReference type="AlphaFoldDB" id="F0QU40"/>
<dbReference type="RefSeq" id="WP_013604988.1">
    <property type="nucleotide sequence ID" value="NC_015151.1"/>
</dbReference>
<gene>
    <name evidence="1" type="ordered locus">VMUT_1622</name>
</gene>